<keyword evidence="12" id="KW-1185">Reference proteome</keyword>
<geneLocation type="plasmid" evidence="12">
    <name>pdfi1</name>
</geneLocation>
<feature type="transmembrane region" description="Helical" evidence="8">
    <location>
        <begin position="91"/>
        <end position="108"/>
    </location>
</feature>
<dbReference type="InterPro" id="IPR010920">
    <property type="entry name" value="LSM_dom_sf"/>
</dbReference>
<evidence type="ECO:0000256" key="7">
    <source>
        <dbReference type="SAM" id="MobiDB-lite"/>
    </source>
</evidence>
<dbReference type="InterPro" id="IPR023408">
    <property type="entry name" value="MscS_beta-dom_sf"/>
</dbReference>
<dbReference type="InterPro" id="IPR011014">
    <property type="entry name" value="MscS_channel_TM-2"/>
</dbReference>
<evidence type="ECO:0000256" key="8">
    <source>
        <dbReference type="SAM" id="Phobius"/>
    </source>
</evidence>
<evidence type="ECO:0000256" key="1">
    <source>
        <dbReference type="ARBA" id="ARBA00004651"/>
    </source>
</evidence>
<keyword evidence="6 8" id="KW-0472">Membrane</keyword>
<feature type="transmembrane region" description="Helical" evidence="8">
    <location>
        <begin position="20"/>
        <end position="43"/>
    </location>
</feature>
<protein>
    <submittedName>
        <fullName evidence="11">Mechanosensitive ion channel protein MscS</fullName>
    </submittedName>
</protein>
<keyword evidence="11" id="KW-0614">Plasmid</keyword>
<gene>
    <name evidence="11" type="ORF">DFI_15770</name>
</gene>
<dbReference type="PANTHER" id="PTHR30221:SF1">
    <property type="entry name" value="SMALL-CONDUCTANCE MECHANOSENSITIVE CHANNEL"/>
    <property type="match status" value="1"/>
</dbReference>
<organism evidence="11 12">
    <name type="scientific">Deinococcus ficus</name>
    <dbReference type="NCBI Taxonomy" id="317577"/>
    <lineage>
        <taxon>Bacteria</taxon>
        <taxon>Thermotogati</taxon>
        <taxon>Deinococcota</taxon>
        <taxon>Deinococci</taxon>
        <taxon>Deinococcales</taxon>
        <taxon>Deinococcaceae</taxon>
        <taxon>Deinococcus</taxon>
    </lineage>
</organism>
<evidence type="ECO:0000256" key="6">
    <source>
        <dbReference type="ARBA" id="ARBA00023136"/>
    </source>
</evidence>
<feature type="transmembrane region" description="Helical" evidence="8">
    <location>
        <begin position="63"/>
        <end position="85"/>
    </location>
</feature>
<keyword evidence="3" id="KW-1003">Cell membrane</keyword>
<feature type="region of interest" description="Disordered" evidence="7">
    <location>
        <begin position="279"/>
        <end position="310"/>
    </location>
</feature>
<dbReference type="SUPFAM" id="SSF82861">
    <property type="entry name" value="Mechanosensitive channel protein MscS (YggB), transmembrane region"/>
    <property type="match status" value="1"/>
</dbReference>
<dbReference type="InterPro" id="IPR045275">
    <property type="entry name" value="MscS_archaea/bacteria_type"/>
</dbReference>
<dbReference type="Gene3D" id="2.30.30.60">
    <property type="match status" value="1"/>
</dbReference>
<feature type="domain" description="Mechanosensitive ion channel MscS C-terminal" evidence="10">
    <location>
        <begin position="185"/>
        <end position="265"/>
    </location>
</feature>
<dbReference type="GO" id="GO:0008381">
    <property type="term" value="F:mechanosensitive monoatomic ion channel activity"/>
    <property type="evidence" value="ECO:0007669"/>
    <property type="project" value="InterPro"/>
</dbReference>
<dbReference type="Proteomes" id="UP000259030">
    <property type="component" value="Plasmid pDFI1"/>
</dbReference>
<dbReference type="Pfam" id="PF21082">
    <property type="entry name" value="MS_channel_3rd"/>
    <property type="match status" value="1"/>
</dbReference>
<dbReference type="InterPro" id="IPR049278">
    <property type="entry name" value="MS_channel_C"/>
</dbReference>
<dbReference type="AlphaFoldDB" id="A0A221T177"/>
<proteinExistence type="inferred from homology"/>
<dbReference type="EMBL" id="CP021082">
    <property type="protein sequence ID" value="ASN82626.1"/>
    <property type="molecule type" value="Genomic_DNA"/>
</dbReference>
<keyword evidence="5 8" id="KW-1133">Transmembrane helix</keyword>
<feature type="domain" description="Mechanosensitive ion channel MscS" evidence="9">
    <location>
        <begin position="110"/>
        <end position="172"/>
    </location>
</feature>
<evidence type="ECO:0000259" key="9">
    <source>
        <dbReference type="Pfam" id="PF00924"/>
    </source>
</evidence>
<dbReference type="SUPFAM" id="SSF82689">
    <property type="entry name" value="Mechanosensitive channel protein MscS (YggB), C-terminal domain"/>
    <property type="match status" value="1"/>
</dbReference>
<dbReference type="KEGG" id="dfc:DFI_15770"/>
<dbReference type="InterPro" id="IPR011066">
    <property type="entry name" value="MscS_channel_C_sf"/>
</dbReference>
<comment type="similarity">
    <text evidence="2">Belongs to the MscS (TC 1.A.23) family.</text>
</comment>
<evidence type="ECO:0000256" key="3">
    <source>
        <dbReference type="ARBA" id="ARBA00022475"/>
    </source>
</evidence>
<reference evidence="11 12" key="1">
    <citation type="submission" date="2017-05" db="EMBL/GenBank/DDBJ databases">
        <title>The complete genome sequence of Deinococcus ficus isolated from the rhizosphere of the Ficus religiosa L. in Taiwan.</title>
        <authorList>
            <person name="Wu K.-M."/>
            <person name="Liao T.-L."/>
            <person name="Liu Y.-M."/>
            <person name="Young C.-C."/>
            <person name="Tsai S.-F."/>
        </authorList>
    </citation>
    <scope>NUCLEOTIDE SEQUENCE [LARGE SCALE GENOMIC DNA]</scope>
    <source>
        <strain evidence="11 12">CC-FR2-10</strain>
        <plasmid evidence="12">pdfi1</plasmid>
    </source>
</reference>
<evidence type="ECO:0000256" key="5">
    <source>
        <dbReference type="ARBA" id="ARBA00022989"/>
    </source>
</evidence>
<sequence length="310" mass="33890">MNLELSPILIRLQNMLQGLITAIPNLLIGLLVFALFVFLGNVVRQAVQGFATRAGQPHGIAMVFGRIASWAVLAFGALVALTIIIPTLTAASLFGALGISGVAIGFAFKDIFQNLLAGLLILVTRPFRLGDQIVSGDHEGTVEDIQMRATMLRTYDNRLVVIPNSELYTNRVVVNTALDKRRLSVMVGIGYGDDIALAKELILHEVSRLDVVLSDPAPQVLVRELGDFSVNLEVRFWIDPPIRREAVEAQDQVLETIKRTLPSHGFDLPFPTQQLLLHDQTEDGDGDRSRQREGWPAAKSAARGQAKGEA</sequence>
<dbReference type="GO" id="GO:0005886">
    <property type="term" value="C:plasma membrane"/>
    <property type="evidence" value="ECO:0007669"/>
    <property type="project" value="UniProtKB-SubCell"/>
</dbReference>
<keyword evidence="4 8" id="KW-0812">Transmembrane</keyword>
<evidence type="ECO:0000256" key="2">
    <source>
        <dbReference type="ARBA" id="ARBA00008017"/>
    </source>
</evidence>
<dbReference type="SUPFAM" id="SSF50182">
    <property type="entry name" value="Sm-like ribonucleoproteins"/>
    <property type="match status" value="1"/>
</dbReference>
<evidence type="ECO:0000256" key="4">
    <source>
        <dbReference type="ARBA" id="ARBA00022692"/>
    </source>
</evidence>
<evidence type="ECO:0000259" key="10">
    <source>
        <dbReference type="Pfam" id="PF21082"/>
    </source>
</evidence>
<name>A0A221T177_9DEIO</name>
<dbReference type="RefSeq" id="WP_043779724.1">
    <property type="nucleotide sequence ID" value="NZ_CP021082.1"/>
</dbReference>
<evidence type="ECO:0000313" key="11">
    <source>
        <dbReference type="EMBL" id="ASN82626.1"/>
    </source>
</evidence>
<comment type="subcellular location">
    <subcellularLocation>
        <location evidence="1">Cell membrane</location>
        <topology evidence="1">Multi-pass membrane protein</topology>
    </subcellularLocation>
</comment>
<dbReference type="Pfam" id="PF05552">
    <property type="entry name" value="MS_channel_1st_1"/>
    <property type="match status" value="1"/>
</dbReference>
<accession>A0A221T177</accession>
<dbReference type="Pfam" id="PF00924">
    <property type="entry name" value="MS_channel_2nd"/>
    <property type="match status" value="1"/>
</dbReference>
<dbReference type="PANTHER" id="PTHR30221">
    <property type="entry name" value="SMALL-CONDUCTANCE MECHANOSENSITIVE CHANNEL"/>
    <property type="match status" value="1"/>
</dbReference>
<evidence type="ECO:0000313" key="12">
    <source>
        <dbReference type="Proteomes" id="UP000259030"/>
    </source>
</evidence>
<dbReference type="Gene3D" id="3.30.70.100">
    <property type="match status" value="1"/>
</dbReference>
<dbReference type="InterPro" id="IPR006685">
    <property type="entry name" value="MscS_channel_2nd"/>
</dbReference>
<dbReference type="InterPro" id="IPR008910">
    <property type="entry name" value="MSC_TM_helix"/>
</dbReference>
<dbReference type="Gene3D" id="1.10.287.1260">
    <property type="match status" value="1"/>
</dbReference>